<keyword evidence="4 8" id="KW-0805">Transcription regulation</keyword>
<proteinExistence type="inferred from homology"/>
<keyword evidence="12" id="KW-1185">Reference proteome</keyword>
<sequence>MEVQLELALPSGSGKGSDPNQDCDQRKKRSFEEAFMGVKKKEVDDLHETLPLLIWDGNEEKKQQFDGELLEQKHIPKLAISNNRNAEMEDNFVVVGWPPVKSWRRQFCHQISHRECTTNYVNVENNGGGGGGGRGSNSMYVKVKMEGVGITRKLNLSVHRSYHSLTAKLIAMFGICEENVEKYKLTYQDKEGHWLLARDVPWETFIHSVQRLKLQKMATTFYS</sequence>
<feature type="region of interest" description="Disordered" evidence="9">
    <location>
        <begin position="1"/>
        <end position="28"/>
    </location>
</feature>
<dbReference type="InterPro" id="IPR003311">
    <property type="entry name" value="AUX_IAA"/>
</dbReference>
<comment type="similarity">
    <text evidence="2 8">Belongs to the Aux/IAA family.</text>
</comment>
<dbReference type="PROSITE" id="PS51745">
    <property type="entry name" value="PB1"/>
    <property type="match status" value="1"/>
</dbReference>
<dbReference type="InterPro" id="IPR033389">
    <property type="entry name" value="AUX/IAA_dom"/>
</dbReference>
<evidence type="ECO:0000256" key="5">
    <source>
        <dbReference type="ARBA" id="ARBA00023163"/>
    </source>
</evidence>
<comment type="subunit">
    <text evidence="8">Homodimers and heterodimers.</text>
</comment>
<keyword evidence="5 8" id="KW-0804">Transcription</keyword>
<organism evidence="11 12">
    <name type="scientific">Rehmannia glutinosa</name>
    <name type="common">Chinese foxglove</name>
    <dbReference type="NCBI Taxonomy" id="99300"/>
    <lineage>
        <taxon>Eukaryota</taxon>
        <taxon>Viridiplantae</taxon>
        <taxon>Streptophyta</taxon>
        <taxon>Embryophyta</taxon>
        <taxon>Tracheophyta</taxon>
        <taxon>Spermatophyta</taxon>
        <taxon>Magnoliopsida</taxon>
        <taxon>eudicotyledons</taxon>
        <taxon>Gunneridae</taxon>
        <taxon>Pentapetalae</taxon>
        <taxon>asterids</taxon>
        <taxon>lamiids</taxon>
        <taxon>Lamiales</taxon>
        <taxon>Orobanchaceae</taxon>
        <taxon>Rehmannieae</taxon>
        <taxon>Rehmannia</taxon>
    </lineage>
</organism>
<evidence type="ECO:0000256" key="3">
    <source>
        <dbReference type="ARBA" id="ARBA00022491"/>
    </source>
</evidence>
<dbReference type="Gene3D" id="3.10.20.90">
    <property type="entry name" value="Phosphatidylinositol 3-kinase Catalytic Subunit, Chain A, domain 1"/>
    <property type="match status" value="1"/>
</dbReference>
<feature type="domain" description="PB1" evidence="10">
    <location>
        <begin position="138"/>
        <end position="219"/>
    </location>
</feature>
<comment type="caution">
    <text evidence="11">The sequence shown here is derived from an EMBL/GenBank/DDBJ whole genome shotgun (WGS) entry which is preliminary data.</text>
</comment>
<evidence type="ECO:0000256" key="8">
    <source>
        <dbReference type="RuleBase" id="RU004549"/>
    </source>
</evidence>
<protein>
    <recommendedName>
        <fullName evidence="8">Auxin-responsive protein</fullName>
    </recommendedName>
</protein>
<dbReference type="Proteomes" id="UP001318860">
    <property type="component" value="Unassembled WGS sequence"/>
</dbReference>
<reference evidence="11 12" key="1">
    <citation type="journal article" date="2021" name="Comput. Struct. Biotechnol. J.">
        <title>De novo genome assembly of the potent medicinal plant Rehmannia glutinosa using nanopore technology.</title>
        <authorList>
            <person name="Ma L."/>
            <person name="Dong C."/>
            <person name="Song C."/>
            <person name="Wang X."/>
            <person name="Zheng X."/>
            <person name="Niu Y."/>
            <person name="Chen S."/>
            <person name="Feng W."/>
        </authorList>
    </citation>
    <scope>NUCLEOTIDE SEQUENCE [LARGE SCALE GENOMIC DNA]</scope>
    <source>
        <strain evidence="11">DH-2019</strain>
    </source>
</reference>
<evidence type="ECO:0000259" key="10">
    <source>
        <dbReference type="PROSITE" id="PS51745"/>
    </source>
</evidence>
<dbReference type="Pfam" id="PF02309">
    <property type="entry name" value="AUX_IAA"/>
    <property type="match status" value="2"/>
</dbReference>
<evidence type="ECO:0000256" key="2">
    <source>
        <dbReference type="ARBA" id="ARBA00006728"/>
    </source>
</evidence>
<evidence type="ECO:0000256" key="1">
    <source>
        <dbReference type="ARBA" id="ARBA00004123"/>
    </source>
</evidence>
<evidence type="ECO:0000256" key="4">
    <source>
        <dbReference type="ARBA" id="ARBA00023015"/>
    </source>
</evidence>
<dbReference type="EMBL" id="JABTTQ020000007">
    <property type="protein sequence ID" value="KAK6151733.1"/>
    <property type="molecule type" value="Genomic_DNA"/>
</dbReference>
<evidence type="ECO:0000256" key="9">
    <source>
        <dbReference type="SAM" id="MobiDB-lite"/>
    </source>
</evidence>
<accession>A0ABR0WW62</accession>
<keyword evidence="7 8" id="KW-0927">Auxin signaling pathway</keyword>
<comment type="function">
    <text evidence="8">Aux/IAA proteins are short-lived transcriptional factors that function as repressors of early auxin response genes at low auxin concentrations.</text>
</comment>
<dbReference type="InterPro" id="IPR053793">
    <property type="entry name" value="PB1-like"/>
</dbReference>
<evidence type="ECO:0000313" key="11">
    <source>
        <dbReference type="EMBL" id="KAK6151733.1"/>
    </source>
</evidence>
<evidence type="ECO:0000256" key="6">
    <source>
        <dbReference type="ARBA" id="ARBA00023242"/>
    </source>
</evidence>
<name>A0ABR0WW62_REHGL</name>
<dbReference type="PANTHER" id="PTHR31734">
    <property type="entry name" value="AUXIN-RESPONSIVE PROTEIN IAA17"/>
    <property type="match status" value="1"/>
</dbReference>
<dbReference type="PANTHER" id="PTHR31734:SF38">
    <property type="entry name" value="AUXIN-RESPONSIVE PROTEIN IAA29"/>
    <property type="match status" value="1"/>
</dbReference>
<evidence type="ECO:0000313" key="12">
    <source>
        <dbReference type="Proteomes" id="UP001318860"/>
    </source>
</evidence>
<keyword evidence="6 8" id="KW-0539">Nucleus</keyword>
<keyword evidence="3 8" id="KW-0678">Repressor</keyword>
<dbReference type="SUPFAM" id="SSF54277">
    <property type="entry name" value="CAD &amp; PB1 domains"/>
    <property type="match status" value="1"/>
</dbReference>
<evidence type="ECO:0000256" key="7">
    <source>
        <dbReference type="ARBA" id="ARBA00023294"/>
    </source>
</evidence>
<comment type="subcellular location">
    <subcellularLocation>
        <location evidence="1 8">Nucleus</location>
    </subcellularLocation>
</comment>
<gene>
    <name evidence="11" type="ORF">DH2020_014368</name>
</gene>